<proteinExistence type="predicted"/>
<evidence type="ECO:0000313" key="2">
    <source>
        <dbReference type="RefSeq" id="XP_073793437.1"/>
    </source>
</evidence>
<gene>
    <name evidence="2" type="primary">LOC103909545</name>
</gene>
<keyword evidence="1" id="KW-1185">Reference proteome</keyword>
<dbReference type="RefSeq" id="XP_073793437.1">
    <property type="nucleotide sequence ID" value="XM_073937336.1"/>
</dbReference>
<name>A0AC58IGU9_DANRE</name>
<accession>A0AC58IGU9</accession>
<sequence>MMLHISFLPLCLCYLQPAGVFGVDINEMKSVSVKMGESVNLHTDDELQSYFSIEWWFGGSRIARIKRGILDSPQYKDERFTDRLKLDNQTGSLTIINTRRTDEGVYELTITTDNEESTRRFNLTVNAHPSTITSQNPPSSESATGVFGVDEVSVKEGNSVTLHTHLQIKRDEESVWSFNKTWIAKVIEDKLAYNEDGEFQNRLKLDHQTGSLTITNTRTTDSGVYIFTTIIDNKQLTRRFSVTVYAYSSTTITSHPNPPSAETATDCNLCFDSPEAVIRLVVTVLMGVAALAAVVVLVYDIKTRREEERFSTSFRD</sequence>
<dbReference type="Proteomes" id="UP000000437">
    <property type="component" value="Chromosome 22"/>
</dbReference>
<protein>
    <submittedName>
        <fullName evidence="2">Uncharacterized protein isoform X1</fullName>
    </submittedName>
</protein>
<evidence type="ECO:0000313" key="1">
    <source>
        <dbReference type="Proteomes" id="UP000000437"/>
    </source>
</evidence>
<reference evidence="2" key="1">
    <citation type="submission" date="2025-08" db="UniProtKB">
        <authorList>
            <consortium name="RefSeq"/>
        </authorList>
    </citation>
    <scope>IDENTIFICATION</scope>
    <source>
        <strain evidence="2">Tuebingen</strain>
        <tissue evidence="2">Fibroblasts and whole tissue</tissue>
    </source>
</reference>
<organism evidence="1 2">
    <name type="scientific">Danio rerio</name>
    <name type="common">Zebrafish</name>
    <name type="synonym">Brachydanio rerio</name>
    <dbReference type="NCBI Taxonomy" id="7955"/>
    <lineage>
        <taxon>Eukaryota</taxon>
        <taxon>Metazoa</taxon>
        <taxon>Chordata</taxon>
        <taxon>Craniata</taxon>
        <taxon>Vertebrata</taxon>
        <taxon>Euteleostomi</taxon>
        <taxon>Actinopterygii</taxon>
        <taxon>Neopterygii</taxon>
        <taxon>Teleostei</taxon>
        <taxon>Ostariophysi</taxon>
        <taxon>Cypriniformes</taxon>
        <taxon>Danionidae</taxon>
        <taxon>Danioninae</taxon>
        <taxon>Danio</taxon>
    </lineage>
</organism>